<dbReference type="AlphaFoldDB" id="A0A4D4LMH9"/>
<proteinExistence type="predicted"/>
<dbReference type="Proteomes" id="UP000301309">
    <property type="component" value="Unassembled WGS sequence"/>
</dbReference>
<name>A0A4D4LMH9_STRVO</name>
<organism evidence="1 2">
    <name type="scientific">Streptomyces violaceusniger</name>
    <dbReference type="NCBI Taxonomy" id="68280"/>
    <lineage>
        <taxon>Bacteria</taxon>
        <taxon>Bacillati</taxon>
        <taxon>Actinomycetota</taxon>
        <taxon>Actinomycetes</taxon>
        <taxon>Kitasatosporales</taxon>
        <taxon>Streptomycetaceae</taxon>
        <taxon>Streptomyces</taxon>
        <taxon>Streptomyces violaceusniger group</taxon>
    </lineage>
</organism>
<dbReference type="EMBL" id="BJHW01000002">
    <property type="protein sequence ID" value="GDY59638.1"/>
    <property type="molecule type" value="Genomic_DNA"/>
</dbReference>
<keyword evidence="2" id="KW-1185">Reference proteome</keyword>
<dbReference type="RefSeq" id="WP_137981791.1">
    <property type="nucleotide sequence ID" value="NZ_BAAASO010000060.1"/>
</dbReference>
<protein>
    <submittedName>
        <fullName evidence="1">Uncharacterized protein</fullName>
    </submittedName>
</protein>
<gene>
    <name evidence="1" type="ORF">SVIO_102610</name>
</gene>
<dbReference type="OrthoDB" id="4280525at2"/>
<evidence type="ECO:0000313" key="1">
    <source>
        <dbReference type="EMBL" id="GDY59638.1"/>
    </source>
</evidence>
<comment type="caution">
    <text evidence="1">The sequence shown here is derived from an EMBL/GenBank/DDBJ whole genome shotgun (WGS) entry which is preliminary data.</text>
</comment>
<sequence>MARFEPPFGGAIQHVADPKRNRGYHYVVAWGVDLGSYAYYIEMSCAEAENDDAPKNAIYKGRDGHWRTVDELRDARQIQRYEDYVAALTRYAEDLAAERRHRR</sequence>
<accession>A0A4D4LMH9</accession>
<evidence type="ECO:0000313" key="2">
    <source>
        <dbReference type="Proteomes" id="UP000301309"/>
    </source>
</evidence>
<reference evidence="1 2" key="1">
    <citation type="journal article" date="2020" name="Int. J. Syst. Evol. Microbiol.">
        <title>Reclassification of Streptomyces castelarensis and Streptomyces sporoclivatus as later heterotypic synonyms of Streptomyces antimycoticus.</title>
        <authorList>
            <person name="Komaki H."/>
            <person name="Tamura T."/>
        </authorList>
    </citation>
    <scope>NUCLEOTIDE SEQUENCE [LARGE SCALE GENOMIC DNA]</scope>
    <source>
        <strain evidence="1 2">NBRC 13459</strain>
    </source>
</reference>